<dbReference type="SUPFAM" id="SSF52540">
    <property type="entry name" value="P-loop containing nucleoside triphosphate hydrolases"/>
    <property type="match status" value="1"/>
</dbReference>
<dbReference type="Gene3D" id="3.40.50.300">
    <property type="entry name" value="P-loop containing nucleotide triphosphate hydrolases"/>
    <property type="match status" value="1"/>
</dbReference>
<keyword evidence="4 10" id="KW-0808">Transferase</keyword>
<dbReference type="STRING" id="314256.OG2516_10169"/>
<keyword evidence="5 10" id="KW-0547">Nucleotide-binding</keyword>
<dbReference type="PANTHER" id="PTHR43442:SF3">
    <property type="entry name" value="GLUCONOKINASE-RELATED"/>
    <property type="match status" value="1"/>
</dbReference>
<evidence type="ECO:0000256" key="9">
    <source>
        <dbReference type="ARBA" id="ARBA00048090"/>
    </source>
</evidence>
<comment type="pathway">
    <text evidence="1">Carbohydrate acid metabolism.</text>
</comment>
<dbReference type="Pfam" id="PF13671">
    <property type="entry name" value="AAA_33"/>
    <property type="match status" value="1"/>
</dbReference>
<gene>
    <name evidence="11" type="ORF">OG2516_10169</name>
</gene>
<dbReference type="NCBIfam" id="TIGR01313">
    <property type="entry name" value="therm_gnt_kin"/>
    <property type="match status" value="1"/>
</dbReference>
<comment type="caution">
    <text evidence="11">The sequence shown here is derived from an EMBL/GenBank/DDBJ whole genome shotgun (WGS) entry which is preliminary data.</text>
</comment>
<dbReference type="GO" id="GO:0046316">
    <property type="term" value="F:gluconokinase activity"/>
    <property type="evidence" value="ECO:0007669"/>
    <property type="project" value="UniProtKB-EC"/>
</dbReference>
<keyword evidence="12" id="KW-1185">Reference proteome</keyword>
<evidence type="ECO:0000256" key="8">
    <source>
        <dbReference type="ARBA" id="ARBA00023064"/>
    </source>
</evidence>
<dbReference type="InterPro" id="IPR006001">
    <property type="entry name" value="Therm_gnt_kin"/>
</dbReference>
<organism evidence="11 12">
    <name type="scientific">Oceanicola granulosus (strain ATCC BAA-861 / DSM 15982 / KCTC 12143 / HTCC2516)</name>
    <dbReference type="NCBI Taxonomy" id="314256"/>
    <lineage>
        <taxon>Bacteria</taxon>
        <taxon>Pseudomonadati</taxon>
        <taxon>Pseudomonadota</taxon>
        <taxon>Alphaproteobacteria</taxon>
        <taxon>Rhodobacterales</taxon>
        <taxon>Roseobacteraceae</taxon>
        <taxon>Oceanicola</taxon>
    </lineage>
</organism>
<dbReference type="AlphaFoldDB" id="Q2CDF0"/>
<dbReference type="GO" id="GO:0005737">
    <property type="term" value="C:cytoplasm"/>
    <property type="evidence" value="ECO:0007669"/>
    <property type="project" value="TreeGrafter"/>
</dbReference>
<evidence type="ECO:0000313" key="11">
    <source>
        <dbReference type="EMBL" id="EAR50761.1"/>
    </source>
</evidence>
<proteinExistence type="inferred from homology"/>
<keyword evidence="7 10" id="KW-0067">ATP-binding</keyword>
<dbReference type="EC" id="2.7.1.12" evidence="3 10"/>
<name>Q2CDF0_OCEGH</name>
<evidence type="ECO:0000256" key="5">
    <source>
        <dbReference type="ARBA" id="ARBA00022741"/>
    </source>
</evidence>
<dbReference type="GO" id="GO:0019521">
    <property type="term" value="P:D-gluconate metabolic process"/>
    <property type="evidence" value="ECO:0007669"/>
    <property type="project" value="UniProtKB-KW"/>
</dbReference>
<keyword evidence="6 10" id="KW-0418">Kinase</keyword>
<evidence type="ECO:0000256" key="6">
    <source>
        <dbReference type="ARBA" id="ARBA00022777"/>
    </source>
</evidence>
<evidence type="ECO:0000256" key="4">
    <source>
        <dbReference type="ARBA" id="ARBA00022679"/>
    </source>
</evidence>
<accession>Q2CDF0</accession>
<dbReference type="PANTHER" id="PTHR43442">
    <property type="entry name" value="GLUCONOKINASE-RELATED"/>
    <property type="match status" value="1"/>
</dbReference>
<evidence type="ECO:0000256" key="3">
    <source>
        <dbReference type="ARBA" id="ARBA00012054"/>
    </source>
</evidence>
<evidence type="ECO:0000313" key="12">
    <source>
        <dbReference type="Proteomes" id="UP000003635"/>
    </source>
</evidence>
<comment type="catalytic activity">
    <reaction evidence="9 10">
        <text>D-gluconate + ATP = 6-phospho-D-gluconate + ADP + H(+)</text>
        <dbReference type="Rhea" id="RHEA:19433"/>
        <dbReference type="ChEBI" id="CHEBI:15378"/>
        <dbReference type="ChEBI" id="CHEBI:18391"/>
        <dbReference type="ChEBI" id="CHEBI:30616"/>
        <dbReference type="ChEBI" id="CHEBI:58759"/>
        <dbReference type="ChEBI" id="CHEBI:456216"/>
        <dbReference type="EC" id="2.7.1.12"/>
    </reaction>
</comment>
<dbReference type="eggNOG" id="COG3265">
    <property type="taxonomic scope" value="Bacteria"/>
</dbReference>
<dbReference type="FunFam" id="3.40.50.300:FF:000522">
    <property type="entry name" value="Gluconokinase"/>
    <property type="match status" value="1"/>
</dbReference>
<comment type="similarity">
    <text evidence="2 10">Belongs to the gluconokinase GntK/GntV family.</text>
</comment>
<dbReference type="GO" id="GO:0005524">
    <property type="term" value="F:ATP binding"/>
    <property type="evidence" value="ECO:0007669"/>
    <property type="project" value="UniProtKB-KW"/>
</dbReference>
<dbReference type="EMBL" id="AAOT01000023">
    <property type="protein sequence ID" value="EAR50761.1"/>
    <property type="molecule type" value="Genomic_DNA"/>
</dbReference>
<keyword evidence="8" id="KW-0311">Gluconate utilization</keyword>
<evidence type="ECO:0000256" key="7">
    <source>
        <dbReference type="ARBA" id="ARBA00022840"/>
    </source>
</evidence>
<sequence length="168" mass="18705">MTMHPVLLVMGTAGSGKSTLGELLAERLEATFLEGDQFHPEENIARMEAGKPLNDEMRWPWLDRIAEAAADARQTRPVIIACSALKRSYRERLRAGLPGLVTIYPDAPKDLVAERMGSREGHFMPLSLLDSQFDTLEVPGDDEDHIAVSARRPPEEMADAVLEAWRAR</sequence>
<dbReference type="HOGENOM" id="CLU_077168_4_1_5"/>
<dbReference type="Proteomes" id="UP000003635">
    <property type="component" value="Unassembled WGS sequence"/>
</dbReference>
<evidence type="ECO:0000256" key="1">
    <source>
        <dbReference type="ARBA" id="ARBA00004761"/>
    </source>
</evidence>
<dbReference type="CDD" id="cd02021">
    <property type="entry name" value="GntK"/>
    <property type="match status" value="1"/>
</dbReference>
<evidence type="ECO:0000256" key="2">
    <source>
        <dbReference type="ARBA" id="ARBA00008420"/>
    </source>
</evidence>
<protein>
    <recommendedName>
        <fullName evidence="3 10">Gluconokinase</fullName>
        <ecNumber evidence="3 10">2.7.1.12</ecNumber>
    </recommendedName>
</protein>
<evidence type="ECO:0000256" key="10">
    <source>
        <dbReference type="RuleBase" id="RU363066"/>
    </source>
</evidence>
<reference evidence="11 12" key="1">
    <citation type="journal article" date="2010" name="J. Bacteriol.">
        <title>Genome sequences of Oceanicola granulosus HTCC2516(T) and Oceanicola batsensis HTCC2597(TDelta).</title>
        <authorList>
            <person name="Thrash J.C."/>
            <person name="Cho J.C."/>
            <person name="Vergin K.L."/>
            <person name="Giovannoni S.J."/>
        </authorList>
    </citation>
    <scope>NUCLEOTIDE SEQUENCE [LARGE SCALE GENOMIC DNA]</scope>
    <source>
        <strain evidence="12">ATCC BAA-861 / DSM 15982 / KCTC 12143 / HTCC2516</strain>
    </source>
</reference>
<dbReference type="InterPro" id="IPR027417">
    <property type="entry name" value="P-loop_NTPase"/>
</dbReference>